<dbReference type="PANTHER" id="PTHR47591:SF1">
    <property type="entry name" value="ZINC FINGER PROTEIN ZAT2-RELATED"/>
    <property type="match status" value="1"/>
</dbReference>
<dbReference type="PROSITE" id="PS00028">
    <property type="entry name" value="ZINC_FINGER_C2H2_1"/>
    <property type="match status" value="2"/>
</dbReference>
<sequence>MNQNTESDPGFRFLSSVTPHNIPDLPSSSSNAVNYDPKPWKKRSKLMKIDAGGLPASSSTVSRRKYTRKTDPSAPKITPPPCSECGKKFWSWKALFGHMRCHPERQWRGINPPPNYRRPIKPTNNNTEASMTEEDRVIAASLLMLANGAPTSEIECGTSYQLGVQETEPFSEHWGTNFRFQCSSCNKVSRPRLALGGHRASHKNAKGCFSITRSDKHDVEAHTGDNDDDGTAEDNGKLMVWGHKCSICSRVFSSGQALGGHKRCHWEKGDETSLNQGLNLLTAKEDCGLDLNLPAPIPNDPSSSYPSILALDLRLGL</sequence>
<dbReference type="InterPro" id="IPR036236">
    <property type="entry name" value="Znf_C2H2_sf"/>
</dbReference>
<comment type="caution">
    <text evidence="4">The sequence shown here is derived from an EMBL/GenBank/DDBJ whole genome shotgun (WGS) entry which is preliminary data.</text>
</comment>
<evidence type="ECO:0000313" key="4">
    <source>
        <dbReference type="EMBL" id="KAK8567887.1"/>
    </source>
</evidence>
<feature type="domain" description="C2H2-type" evidence="3">
    <location>
        <begin position="243"/>
        <end position="265"/>
    </location>
</feature>
<feature type="domain" description="C2H2-type" evidence="3">
    <location>
        <begin position="80"/>
        <end position="107"/>
    </location>
</feature>
<dbReference type="InterPro" id="IPR013087">
    <property type="entry name" value="Znf_C2H2_type"/>
</dbReference>
<feature type="domain" description="C2H2-type" evidence="3">
    <location>
        <begin position="180"/>
        <end position="207"/>
    </location>
</feature>
<protein>
    <recommendedName>
        <fullName evidence="3">C2H2-type domain-containing protein</fullName>
    </recommendedName>
</protein>
<organism evidence="4 5">
    <name type="scientific">Hibiscus sabdariffa</name>
    <name type="common">roselle</name>
    <dbReference type="NCBI Taxonomy" id="183260"/>
    <lineage>
        <taxon>Eukaryota</taxon>
        <taxon>Viridiplantae</taxon>
        <taxon>Streptophyta</taxon>
        <taxon>Embryophyta</taxon>
        <taxon>Tracheophyta</taxon>
        <taxon>Spermatophyta</taxon>
        <taxon>Magnoliopsida</taxon>
        <taxon>eudicotyledons</taxon>
        <taxon>Gunneridae</taxon>
        <taxon>Pentapetalae</taxon>
        <taxon>rosids</taxon>
        <taxon>malvids</taxon>
        <taxon>Malvales</taxon>
        <taxon>Malvaceae</taxon>
        <taxon>Malvoideae</taxon>
        <taxon>Hibiscus</taxon>
    </lineage>
</organism>
<dbReference type="PANTHER" id="PTHR47591">
    <property type="entry name" value="ZINC FINGER PROTEIN ZAT2-RELATED"/>
    <property type="match status" value="1"/>
</dbReference>
<name>A0ABR2EYV6_9ROSI</name>
<dbReference type="SUPFAM" id="SSF57667">
    <property type="entry name" value="beta-beta-alpha zinc fingers"/>
    <property type="match status" value="2"/>
</dbReference>
<gene>
    <name evidence="4" type="ORF">V6N12_006456</name>
</gene>
<dbReference type="Proteomes" id="UP001472677">
    <property type="component" value="Unassembled WGS sequence"/>
</dbReference>
<keyword evidence="1" id="KW-0863">Zinc-finger</keyword>
<dbReference type="PROSITE" id="PS50157">
    <property type="entry name" value="ZINC_FINGER_C2H2_2"/>
    <property type="match status" value="3"/>
</dbReference>
<evidence type="ECO:0000256" key="2">
    <source>
        <dbReference type="SAM" id="MobiDB-lite"/>
    </source>
</evidence>
<dbReference type="EMBL" id="JBBPBM010000009">
    <property type="protein sequence ID" value="KAK8567887.1"/>
    <property type="molecule type" value="Genomic_DNA"/>
</dbReference>
<evidence type="ECO:0000259" key="3">
    <source>
        <dbReference type="PROSITE" id="PS50157"/>
    </source>
</evidence>
<dbReference type="Gene3D" id="3.30.160.60">
    <property type="entry name" value="Classic Zinc Finger"/>
    <property type="match status" value="1"/>
</dbReference>
<keyword evidence="1" id="KW-0862">Zinc</keyword>
<evidence type="ECO:0000256" key="1">
    <source>
        <dbReference type="PROSITE-ProRule" id="PRU00042"/>
    </source>
</evidence>
<feature type="region of interest" description="Disordered" evidence="2">
    <location>
        <begin position="1"/>
        <end position="79"/>
    </location>
</feature>
<keyword evidence="1" id="KW-0479">Metal-binding</keyword>
<reference evidence="4 5" key="1">
    <citation type="journal article" date="2024" name="G3 (Bethesda)">
        <title>Genome assembly of Hibiscus sabdariffa L. provides insights into metabolisms of medicinal natural products.</title>
        <authorList>
            <person name="Kim T."/>
        </authorList>
    </citation>
    <scope>NUCLEOTIDE SEQUENCE [LARGE SCALE GENOMIC DNA]</scope>
    <source>
        <strain evidence="4">TK-2024</strain>
        <tissue evidence="4">Old leaves</tissue>
    </source>
</reference>
<keyword evidence="5" id="KW-1185">Reference proteome</keyword>
<dbReference type="SMART" id="SM00355">
    <property type="entry name" value="ZnF_C2H2"/>
    <property type="match status" value="3"/>
</dbReference>
<proteinExistence type="predicted"/>
<feature type="region of interest" description="Disordered" evidence="2">
    <location>
        <begin position="112"/>
        <end position="132"/>
    </location>
</feature>
<evidence type="ECO:0000313" key="5">
    <source>
        <dbReference type="Proteomes" id="UP001472677"/>
    </source>
</evidence>
<dbReference type="Pfam" id="PF13912">
    <property type="entry name" value="zf-C2H2_6"/>
    <property type="match status" value="2"/>
</dbReference>
<accession>A0ABR2EYV6</accession>